<keyword evidence="5" id="KW-0503">Monooxygenase</keyword>
<evidence type="ECO:0000256" key="4">
    <source>
        <dbReference type="ARBA" id="ARBA00023002"/>
    </source>
</evidence>
<keyword evidence="2" id="KW-0285">Flavoprotein</keyword>
<dbReference type="AlphaFoldDB" id="A0A316INX6"/>
<sequence length="402" mass="43290">MIAEPTYSDAVLWRARERSDMTVLVVGGGIGGLAAALGLARAGHRVTVLEAAAVFEEIGAGIQVGPNGFRMLDALGVGAVVRARAVHVDALRLRCGVSGELIASLPLDEGFRERFGTYAVVHRSDVLTPLLDACQDDERVDLRVNSGVEAYAQDSDGVTAVLRSGELVQGSALIGADGLRSAVRRQLVGDGDPQVSGHTTFRAVIPAQNVPRELKENVVTLWAGPRYHVVWYVIAGGRYVNLVATTDNGATDPLTGKPVEHDEVVRHFSPLCDDAAHVMELASEWRAWVLCDRAPVTTWQDSRVVLLGDAAHPVLQYAAQGACQALEDAVCLSSVFDPRDVSGSFARYVSLRGERTARVHHVSRLMGREVYHPAGDAAAARDAMFASWTTADLHERLEWLYG</sequence>
<organism evidence="8 9">
    <name type="scientific">Lentzea atacamensis</name>
    <dbReference type="NCBI Taxonomy" id="531938"/>
    <lineage>
        <taxon>Bacteria</taxon>
        <taxon>Bacillati</taxon>
        <taxon>Actinomycetota</taxon>
        <taxon>Actinomycetes</taxon>
        <taxon>Pseudonocardiales</taxon>
        <taxon>Pseudonocardiaceae</taxon>
        <taxon>Lentzea</taxon>
    </lineage>
</organism>
<evidence type="ECO:0000256" key="3">
    <source>
        <dbReference type="ARBA" id="ARBA00022827"/>
    </source>
</evidence>
<evidence type="ECO:0000256" key="1">
    <source>
        <dbReference type="ARBA" id="ARBA00001974"/>
    </source>
</evidence>
<reference evidence="8 9" key="1">
    <citation type="submission" date="2018-05" db="EMBL/GenBank/DDBJ databases">
        <title>Genomic Encyclopedia of Type Strains, Phase IV (KMG-IV): sequencing the most valuable type-strain genomes for metagenomic binning, comparative biology and taxonomic classification.</title>
        <authorList>
            <person name="Goeker M."/>
        </authorList>
    </citation>
    <scope>NUCLEOTIDE SEQUENCE [LARGE SCALE GENOMIC DNA]</scope>
    <source>
        <strain evidence="8 9">DSM 45480</strain>
    </source>
</reference>
<dbReference type="Gene3D" id="3.50.50.60">
    <property type="entry name" value="FAD/NAD(P)-binding domain"/>
    <property type="match status" value="1"/>
</dbReference>
<dbReference type="InterPro" id="IPR002938">
    <property type="entry name" value="FAD-bd"/>
</dbReference>
<name>A0A316INX6_9PSEU</name>
<dbReference type="EMBL" id="QGHB01000002">
    <property type="protein sequence ID" value="PWK88845.1"/>
    <property type="molecule type" value="Genomic_DNA"/>
</dbReference>
<evidence type="ECO:0000256" key="2">
    <source>
        <dbReference type="ARBA" id="ARBA00022630"/>
    </source>
</evidence>
<keyword evidence="6" id="KW-0812">Transmembrane</keyword>
<dbReference type="PRINTS" id="PR00420">
    <property type="entry name" value="RNGMNOXGNASE"/>
</dbReference>
<evidence type="ECO:0000313" key="8">
    <source>
        <dbReference type="EMBL" id="PWK88845.1"/>
    </source>
</evidence>
<dbReference type="Proteomes" id="UP000246005">
    <property type="component" value="Unassembled WGS sequence"/>
</dbReference>
<comment type="caution">
    <text evidence="8">The sequence shown here is derived from an EMBL/GenBank/DDBJ whole genome shotgun (WGS) entry which is preliminary data.</text>
</comment>
<dbReference type="PANTHER" id="PTHR13789">
    <property type="entry name" value="MONOOXYGENASE"/>
    <property type="match status" value="1"/>
</dbReference>
<evidence type="ECO:0000256" key="5">
    <source>
        <dbReference type="ARBA" id="ARBA00023033"/>
    </source>
</evidence>
<feature type="domain" description="FAD-binding" evidence="7">
    <location>
        <begin position="21"/>
        <end position="333"/>
    </location>
</feature>
<evidence type="ECO:0000259" key="7">
    <source>
        <dbReference type="Pfam" id="PF01494"/>
    </source>
</evidence>
<dbReference type="PANTHER" id="PTHR13789:SF318">
    <property type="entry name" value="GERANYLGERANYL DIPHOSPHATE REDUCTASE"/>
    <property type="match status" value="1"/>
</dbReference>
<protein>
    <submittedName>
        <fullName evidence="8">3-hydroxybenzoate 6-hydroxylase</fullName>
    </submittedName>
</protein>
<dbReference type="GO" id="GO:0071949">
    <property type="term" value="F:FAD binding"/>
    <property type="evidence" value="ECO:0007669"/>
    <property type="project" value="InterPro"/>
</dbReference>
<evidence type="ECO:0000313" key="9">
    <source>
        <dbReference type="Proteomes" id="UP000246005"/>
    </source>
</evidence>
<dbReference type="InterPro" id="IPR036188">
    <property type="entry name" value="FAD/NAD-bd_sf"/>
</dbReference>
<feature type="transmembrane region" description="Helical" evidence="6">
    <location>
        <begin position="21"/>
        <end position="40"/>
    </location>
</feature>
<dbReference type="SUPFAM" id="SSF51905">
    <property type="entry name" value="FAD/NAD(P)-binding domain"/>
    <property type="match status" value="1"/>
</dbReference>
<dbReference type="InterPro" id="IPR050493">
    <property type="entry name" value="FAD-dep_Monooxygenase_BioMet"/>
</dbReference>
<keyword evidence="6" id="KW-0472">Membrane</keyword>
<gene>
    <name evidence="8" type="ORF">C8D88_102111</name>
</gene>
<keyword evidence="4" id="KW-0560">Oxidoreductase</keyword>
<evidence type="ECO:0000256" key="6">
    <source>
        <dbReference type="SAM" id="Phobius"/>
    </source>
</evidence>
<accession>A0A316INX6</accession>
<dbReference type="SUPFAM" id="SSF54373">
    <property type="entry name" value="FAD-linked reductases, C-terminal domain"/>
    <property type="match status" value="1"/>
</dbReference>
<dbReference type="GO" id="GO:0004497">
    <property type="term" value="F:monooxygenase activity"/>
    <property type="evidence" value="ECO:0007669"/>
    <property type="project" value="UniProtKB-KW"/>
</dbReference>
<keyword evidence="3" id="KW-0274">FAD</keyword>
<proteinExistence type="predicted"/>
<comment type="cofactor">
    <cofactor evidence="1">
        <name>FAD</name>
        <dbReference type="ChEBI" id="CHEBI:57692"/>
    </cofactor>
</comment>
<keyword evidence="6" id="KW-1133">Transmembrane helix</keyword>
<dbReference type="Pfam" id="PF01494">
    <property type="entry name" value="FAD_binding_3"/>
    <property type="match status" value="1"/>
</dbReference>